<feature type="compositionally biased region" description="Basic and acidic residues" evidence="1">
    <location>
        <begin position="428"/>
        <end position="438"/>
    </location>
</feature>
<feature type="region of interest" description="Disordered" evidence="1">
    <location>
        <begin position="86"/>
        <end position="125"/>
    </location>
</feature>
<dbReference type="EMBL" id="JAGMVJ010000022">
    <property type="protein sequence ID" value="KAH7073169.1"/>
    <property type="molecule type" value="Genomic_DNA"/>
</dbReference>
<evidence type="ECO:0000256" key="1">
    <source>
        <dbReference type="SAM" id="MobiDB-lite"/>
    </source>
</evidence>
<keyword evidence="3" id="KW-1185">Reference proteome</keyword>
<feature type="region of interest" description="Disordered" evidence="1">
    <location>
        <begin position="428"/>
        <end position="460"/>
    </location>
</feature>
<gene>
    <name evidence="2" type="ORF">FB567DRAFT_401970</name>
</gene>
<feature type="compositionally biased region" description="Low complexity" evidence="1">
    <location>
        <begin position="157"/>
        <end position="172"/>
    </location>
</feature>
<reference evidence="2" key="1">
    <citation type="journal article" date="2021" name="Nat. Commun.">
        <title>Genetic determinants of endophytism in the Arabidopsis root mycobiome.</title>
        <authorList>
            <person name="Mesny F."/>
            <person name="Miyauchi S."/>
            <person name="Thiergart T."/>
            <person name="Pickel B."/>
            <person name="Atanasova L."/>
            <person name="Karlsson M."/>
            <person name="Huettel B."/>
            <person name="Barry K.W."/>
            <person name="Haridas S."/>
            <person name="Chen C."/>
            <person name="Bauer D."/>
            <person name="Andreopoulos W."/>
            <person name="Pangilinan J."/>
            <person name="LaButti K."/>
            <person name="Riley R."/>
            <person name="Lipzen A."/>
            <person name="Clum A."/>
            <person name="Drula E."/>
            <person name="Henrissat B."/>
            <person name="Kohler A."/>
            <person name="Grigoriev I.V."/>
            <person name="Martin F.M."/>
            <person name="Hacquard S."/>
        </authorList>
    </citation>
    <scope>NUCLEOTIDE SEQUENCE</scope>
    <source>
        <strain evidence="2">MPI-SDFR-AT-0120</strain>
    </source>
</reference>
<accession>A0A8K0VSS1</accession>
<evidence type="ECO:0000313" key="2">
    <source>
        <dbReference type="EMBL" id="KAH7073169.1"/>
    </source>
</evidence>
<feature type="compositionally biased region" description="Basic and acidic residues" evidence="1">
    <location>
        <begin position="86"/>
        <end position="99"/>
    </location>
</feature>
<dbReference type="AlphaFoldDB" id="A0A8K0VSS1"/>
<name>A0A8K0VSS1_9PLEO</name>
<dbReference type="OrthoDB" id="3791520at2759"/>
<feature type="non-terminal residue" evidence="2">
    <location>
        <position position="754"/>
    </location>
</feature>
<sequence length="754" mass="84475">MAPQAAAHKRGGTHRVRDQDKTNTIFDEWDYKQLKAGCIERKIYVKDMKKVEMAKALAANEREKKRKEREAVIELENKQQQLAIEKQREEDRKLREAAAKARRRLEKQARRERDESVSDDTPDEEELRAMQNQLMDRDDDETAQIQVGQALSEDSWDSTSTETTSQTTDNQTVADCRLQLFEWPYPPMPSPTIPSPPPSPVRSPGGSILLAPELRVPCRIPYVPLKVHTTGTKEKMFLPGQTYPPGVDPEYVPILPPRVRSAARNGHTTGVLHNAIIEPATAWAKRTIIQGWNAHMLFSLPPRSTTLTLQGVYNKWYLEDRRLLRVKPADSKADRDRRHAQRAANKKRKVADVLDASQWTPTAVCFLPAYLDYGESPGPQGRTLENLWYVRFSGCDVPHYHFWSRRGQWENPATPNPSWYDAQGQHDHFAGHGEDKSDGMTLKDGTRVSQKRLPQPPKPPRTVLIRIATPWSPSPPLSLSSPPTVSEIVTQIEHELRAVGLAATLTFYRSKWLDNGKEAAWAAFAHHLPILYPSGNIPTTPPVTPAGAVSVAMKLASLEMLGGEALLPPFKGDEPWTSNDDARWEVVEVVVNDDDSEHDQTQSSSHRNELEALYRRSSIQLPSRLSTAACAAWLDSVSPSFAPLSPGFVPASPEIEVNEAIRKEWERQFLQPSLRGMDLSCPCCLLPLGVMSFAAQAMHMHGHSTVLPTERRQSSFDLPSVALPTAARRPSCLPLTRTYSVYDMGAEADGETTP</sequence>
<organism evidence="2 3">
    <name type="scientific">Paraphoma chrysanthemicola</name>
    <dbReference type="NCBI Taxonomy" id="798071"/>
    <lineage>
        <taxon>Eukaryota</taxon>
        <taxon>Fungi</taxon>
        <taxon>Dikarya</taxon>
        <taxon>Ascomycota</taxon>
        <taxon>Pezizomycotina</taxon>
        <taxon>Dothideomycetes</taxon>
        <taxon>Pleosporomycetidae</taxon>
        <taxon>Pleosporales</taxon>
        <taxon>Pleosporineae</taxon>
        <taxon>Phaeosphaeriaceae</taxon>
        <taxon>Paraphoma</taxon>
    </lineage>
</organism>
<evidence type="ECO:0000313" key="3">
    <source>
        <dbReference type="Proteomes" id="UP000813461"/>
    </source>
</evidence>
<proteinExistence type="predicted"/>
<dbReference type="Proteomes" id="UP000813461">
    <property type="component" value="Unassembled WGS sequence"/>
</dbReference>
<feature type="region of interest" description="Disordered" evidence="1">
    <location>
        <begin position="1"/>
        <end position="21"/>
    </location>
</feature>
<protein>
    <submittedName>
        <fullName evidence="2">Uncharacterized protein</fullName>
    </submittedName>
</protein>
<feature type="region of interest" description="Disordered" evidence="1">
    <location>
        <begin position="149"/>
        <end position="173"/>
    </location>
</feature>
<feature type="compositionally biased region" description="Basic and acidic residues" evidence="1">
    <location>
        <begin position="106"/>
        <end position="116"/>
    </location>
</feature>
<comment type="caution">
    <text evidence="2">The sequence shown here is derived from an EMBL/GenBank/DDBJ whole genome shotgun (WGS) entry which is preliminary data.</text>
</comment>